<name>A0A7C0X308_9EURY</name>
<keyword evidence="2 4" id="KW-0067">ATP-binding</keyword>
<dbReference type="PANTHER" id="PTHR42764">
    <property type="entry name" value="PHOSPHONATES UTILIZATION ATP-BINDING PROTEIN PHNK-RELATED"/>
    <property type="match status" value="1"/>
</dbReference>
<evidence type="ECO:0000313" key="4">
    <source>
        <dbReference type="EMBL" id="HDM37054.1"/>
    </source>
</evidence>
<comment type="caution">
    <text evidence="4">The sequence shown here is derived from an EMBL/GenBank/DDBJ whole genome shotgun (WGS) entry which is preliminary data.</text>
</comment>
<dbReference type="GO" id="GO:0019700">
    <property type="term" value="P:organic phosphonate catabolic process"/>
    <property type="evidence" value="ECO:0007669"/>
    <property type="project" value="TreeGrafter"/>
</dbReference>
<dbReference type="SMART" id="SM00382">
    <property type="entry name" value="AAA"/>
    <property type="match status" value="1"/>
</dbReference>
<accession>A0A7C0X308</accession>
<dbReference type="Proteomes" id="UP000885863">
    <property type="component" value="Unassembled WGS sequence"/>
</dbReference>
<organism evidence="4">
    <name type="scientific">Candidatus Syntropharchaeum butanivorans</name>
    <dbReference type="NCBI Taxonomy" id="1839936"/>
    <lineage>
        <taxon>Archaea</taxon>
        <taxon>Methanobacteriati</taxon>
        <taxon>Methanobacteriota</taxon>
        <taxon>Stenosarchaea group</taxon>
        <taxon>Methanomicrobia</taxon>
        <taxon>Methanosarcinales</taxon>
        <taxon>ANME-2 cluster</taxon>
        <taxon>Candidatus Syntropharchaeum</taxon>
    </lineage>
</organism>
<dbReference type="SUPFAM" id="SSF52540">
    <property type="entry name" value="P-loop containing nucleoside triphosphate hydrolases"/>
    <property type="match status" value="1"/>
</dbReference>
<gene>
    <name evidence="4" type="ORF">ENG09_07455</name>
</gene>
<dbReference type="InterPro" id="IPR027417">
    <property type="entry name" value="P-loop_NTPase"/>
</dbReference>
<evidence type="ECO:0000256" key="1">
    <source>
        <dbReference type="ARBA" id="ARBA00022741"/>
    </source>
</evidence>
<evidence type="ECO:0000259" key="3">
    <source>
        <dbReference type="PROSITE" id="PS50893"/>
    </source>
</evidence>
<feature type="non-terminal residue" evidence="4">
    <location>
        <position position="1"/>
    </location>
</feature>
<reference evidence="4" key="1">
    <citation type="journal article" date="2020" name="mSystems">
        <title>Genome- and Community-Level Interaction Insights into Carbon Utilization and Element Cycling Functions of Hydrothermarchaeota in Hydrothermal Sediment.</title>
        <authorList>
            <person name="Zhou Z."/>
            <person name="Liu Y."/>
            <person name="Xu W."/>
            <person name="Pan J."/>
            <person name="Luo Z.H."/>
            <person name="Li M."/>
        </authorList>
    </citation>
    <scope>NUCLEOTIDE SEQUENCE [LARGE SCALE GENOMIC DNA]</scope>
    <source>
        <strain evidence="4">HyVt-185</strain>
    </source>
</reference>
<dbReference type="GO" id="GO:0016887">
    <property type="term" value="F:ATP hydrolysis activity"/>
    <property type="evidence" value="ECO:0007669"/>
    <property type="project" value="InterPro"/>
</dbReference>
<protein>
    <submittedName>
        <fullName evidence="4">ATP-binding cassette domain-containing protein</fullName>
    </submittedName>
</protein>
<dbReference type="PROSITE" id="PS50893">
    <property type="entry name" value="ABC_TRANSPORTER_2"/>
    <property type="match status" value="1"/>
</dbReference>
<proteinExistence type="predicted"/>
<dbReference type="Pfam" id="PF00005">
    <property type="entry name" value="ABC_tran"/>
    <property type="match status" value="1"/>
</dbReference>
<dbReference type="PANTHER" id="PTHR42764:SF1">
    <property type="entry name" value="PHOSPHONATES UTILIZATION ATP-BINDING PROTEIN PHNK-RELATED"/>
    <property type="match status" value="1"/>
</dbReference>
<evidence type="ECO:0000256" key="2">
    <source>
        <dbReference type="ARBA" id="ARBA00022840"/>
    </source>
</evidence>
<dbReference type="InterPro" id="IPR003439">
    <property type="entry name" value="ABC_transporter-like_ATP-bd"/>
</dbReference>
<dbReference type="AlphaFoldDB" id="A0A7C0X308"/>
<keyword evidence="1" id="KW-0547">Nucleotide-binding</keyword>
<feature type="domain" description="ABC transporter" evidence="3">
    <location>
        <begin position="37"/>
        <end position="327"/>
    </location>
</feature>
<dbReference type="Gene3D" id="3.40.50.300">
    <property type="entry name" value="P-loop containing nucleotide triphosphate hydrolases"/>
    <property type="match status" value="2"/>
</dbReference>
<dbReference type="EMBL" id="DQZR01000309">
    <property type="protein sequence ID" value="HDM37054.1"/>
    <property type="molecule type" value="Genomic_DNA"/>
</dbReference>
<dbReference type="InterPro" id="IPR003593">
    <property type="entry name" value="AAA+_ATPase"/>
</dbReference>
<sequence>SGRIIKEGDVKEITSEFMSGLEPVAPLPPLKERKPIFKLNNVTKRYYHYTLSKIFEISNIDLTIYKGEILGIIGPSGVGKTVLMRVLAGIELPNEGSVLFYTKDGGVADLTKLGFASAMIRQKIGILHQEFGLTHHATVEEIIKGRRKFKEMTEEDMRRIAEKLDIRESLLDFVLRLADMPAASRKGMLDELEIDEEELLDIYAEIPQVQLDKKEVMETFRLLGLPKDILKRRSYELSGGEKIRVALAVELASKPELLILDEPFGDLDPLTSRKVSNLLKEINAKLGTSLCVVSHDRELLADTTHRIILIKDGVIKREFSPEELVNL</sequence>
<dbReference type="GO" id="GO:0005524">
    <property type="term" value="F:ATP binding"/>
    <property type="evidence" value="ECO:0007669"/>
    <property type="project" value="UniProtKB-KW"/>
</dbReference>